<evidence type="ECO:0000313" key="2">
    <source>
        <dbReference type="EMBL" id="KUP05314.1"/>
    </source>
</evidence>
<feature type="domain" description="Putative component of 'biosynthetic module'" evidence="1">
    <location>
        <begin position="290"/>
        <end position="516"/>
    </location>
</feature>
<protein>
    <recommendedName>
        <fullName evidence="1">Putative component of 'biosynthetic module' domain-containing protein</fullName>
    </recommendedName>
</protein>
<comment type="caution">
    <text evidence="2">The sequence shown here is derived from an EMBL/GenBank/DDBJ whole genome shotgun (WGS) entry which is preliminary data.</text>
</comment>
<organism evidence="2 3">
    <name type="scientific">Bacillus coahuilensis p1.1.43</name>
    <dbReference type="NCBI Taxonomy" id="1150625"/>
    <lineage>
        <taxon>Bacteria</taxon>
        <taxon>Bacillati</taxon>
        <taxon>Bacillota</taxon>
        <taxon>Bacilli</taxon>
        <taxon>Bacillales</taxon>
        <taxon>Bacillaceae</taxon>
        <taxon>Bacillus</taxon>
    </lineage>
</organism>
<dbReference type="AlphaFoldDB" id="A0A147K645"/>
<accession>A0A147K645</accession>
<name>A0A147K645_9BACI</name>
<dbReference type="EMBL" id="LDYG01000039">
    <property type="protein sequence ID" value="KUP05314.1"/>
    <property type="molecule type" value="Genomic_DNA"/>
</dbReference>
<dbReference type="InterPro" id="IPR025647">
    <property type="entry name" value="YceG_bac"/>
</dbReference>
<feature type="domain" description="Putative component of 'biosynthetic module'" evidence="1">
    <location>
        <begin position="17"/>
        <end position="267"/>
    </location>
</feature>
<keyword evidence="3" id="KW-1185">Reference proteome</keyword>
<dbReference type="PATRIC" id="fig|1150625.3.peg.2598"/>
<gene>
    <name evidence="2" type="ORF">Q75_12340</name>
</gene>
<sequence length="536" mass="62680">MNHSEVHIQLHQVNDPNWKEPFLPAFKDRGGKVEETLFTIPQVLLRVMGTPFDETDYLTSLYELSLNENVHILSERLDKSISPEHFQGVQKIYMVQQQEKSLSVNRLVAFLDGERLLPDFESPGYHRHVRLSFIQTLKQFEEDHRSGLEHGDFRRVFLDLIKWMWNHFYPWFKESIKNKEMPKIVWYGDLNKSHLYFLYLCKQLGCDIVHYHPLGKDDLTGIAGDKQWGNVLTLPTTHEIEPFPKEKPERSGTVAYGASKEMETVLYHEESMLYKPWQFRDHIPMNTTLKTTYDELFLLSKEVAYIRPNFKASSIDVTIPNVFAKIMGVSTNAKEYWGRLQSLVEMKSSYFIKYFPYTVESKVNQKFHYEHALDRAGTLSPDKMMNSSWWQYRHLPSGTQRAIAHGIKRTCEGDKLLPLSGESKNDVALYLFAQFIQLPENIVNRIQTFDFSQEIPKLVLYNTEINGKLSRSDAALLLLVNEIGLDIILYNPPGHNCIEQYISSKAFDTHWLEEMVFNLEYKEPSVFKKFIQSIKK</sequence>
<dbReference type="Proteomes" id="UP000074108">
    <property type="component" value="Unassembled WGS sequence"/>
</dbReference>
<dbReference type="OrthoDB" id="2421008at2"/>
<proteinExistence type="predicted"/>
<evidence type="ECO:0000313" key="3">
    <source>
        <dbReference type="Proteomes" id="UP000074108"/>
    </source>
</evidence>
<evidence type="ECO:0000259" key="1">
    <source>
        <dbReference type="Pfam" id="PF14266"/>
    </source>
</evidence>
<dbReference type="STRING" id="1150625.Q75_12340"/>
<dbReference type="RefSeq" id="WP_059351529.1">
    <property type="nucleotide sequence ID" value="NZ_LDYG01000039.1"/>
</dbReference>
<reference evidence="2 3" key="1">
    <citation type="journal article" date="2016" name="Front. Microbiol.">
        <title>Microevolution Analysis of Bacillus coahuilensis Unveils Differences in Phosphorus Acquisition Strategies and Their Regulation.</title>
        <authorList>
            <person name="Gomez-Lunar Z."/>
            <person name="Hernandez-Gonzalez I."/>
            <person name="Rodriguez-Torres M.D."/>
            <person name="Souza V."/>
            <person name="Olmedo-Alvarez G."/>
        </authorList>
    </citation>
    <scope>NUCLEOTIDE SEQUENCE [LARGE SCALE GENOMIC DNA]</scope>
    <source>
        <strain evidence="3">p1.1.43</strain>
    </source>
</reference>
<dbReference type="Pfam" id="PF14266">
    <property type="entry name" value="YceG_bac"/>
    <property type="match status" value="2"/>
</dbReference>